<dbReference type="Gene3D" id="3.30.565.10">
    <property type="entry name" value="Histidine kinase-like ATPase, C-terminal domain"/>
    <property type="match status" value="1"/>
</dbReference>
<feature type="domain" description="PAS" evidence="10">
    <location>
        <begin position="20"/>
        <end position="87"/>
    </location>
</feature>
<gene>
    <name evidence="12" type="ORF">DSCW_27590</name>
</gene>
<keyword evidence="8" id="KW-0902">Two-component regulatory system</keyword>
<dbReference type="InterPro" id="IPR013767">
    <property type="entry name" value="PAS_fold"/>
</dbReference>
<keyword evidence="6" id="KW-0418">Kinase</keyword>
<dbReference type="KEGG" id="dwd:DSCW_27590"/>
<evidence type="ECO:0000256" key="4">
    <source>
        <dbReference type="ARBA" id="ARBA00022679"/>
    </source>
</evidence>
<protein>
    <recommendedName>
        <fullName evidence="2">histidine kinase</fullName>
        <ecNumber evidence="2">2.7.13.3</ecNumber>
    </recommendedName>
</protein>
<dbReference type="Gene3D" id="1.10.287.130">
    <property type="match status" value="1"/>
</dbReference>
<sequence>MNDQLKYENMLKKVRRLEEEVKNYQALIENTPDLFYRTDLHGRITFISPSVYRLSGYSIVEATGMKMAEEIYLVPEERETFLNLLQKEGHVANFEARLKRKDGSIWWASTNAHFLKNKAGEIIGVEGITRDISDIKAAGKALRESEEQFRLAFHTSPDSVNLNRATDGMFVDINEGFTKLMGFTKEDVSGKSSLSLNIWKNPNDRQRLVDALTRDGFVENLEAEFVTKSGEVKVGLMSARFLRINEEDLILTITRDITEWKKMREMMVQNEKMLSVGGLAAGMAHEINNPLAGILQNASVLANRLTGDLPANHKAAEAAGTSLSAIQKYLQLRRLPEMIENIRSSGRMAAEIVSNMLSFARKSEKMVSSHDIGILLDQTLDLLKTDYDMKKHYDFKQVRIVREYDETVGPIPCEASKLQQVFMNILKNGAEAMAEMKDAAIQPTFVLRVQDDGTWIKVEIEDNGPGMDAKTRRRIFEPFYTTKPLDKGTGLGLSVSYFIVTEDHDGKISVEDARGKGTCFVIRLPKTRAEEKSLPIG</sequence>
<dbReference type="SMART" id="SM00091">
    <property type="entry name" value="PAS"/>
    <property type="match status" value="2"/>
</dbReference>
<dbReference type="Pfam" id="PF13426">
    <property type="entry name" value="PAS_9"/>
    <property type="match status" value="1"/>
</dbReference>
<keyword evidence="3" id="KW-0597">Phosphoprotein</keyword>
<proteinExistence type="predicted"/>
<dbReference type="InterPro" id="IPR005467">
    <property type="entry name" value="His_kinase_dom"/>
</dbReference>
<dbReference type="EC" id="2.7.13.3" evidence="2"/>
<dbReference type="CDD" id="cd00130">
    <property type="entry name" value="PAS"/>
    <property type="match status" value="2"/>
</dbReference>
<name>A0A5K7Z048_9BACT</name>
<dbReference type="Pfam" id="PF02518">
    <property type="entry name" value="HATPase_c"/>
    <property type="match status" value="1"/>
</dbReference>
<feature type="domain" description="PAS" evidence="10">
    <location>
        <begin position="145"/>
        <end position="214"/>
    </location>
</feature>
<dbReference type="InterPro" id="IPR001610">
    <property type="entry name" value="PAC"/>
</dbReference>
<dbReference type="InterPro" id="IPR036890">
    <property type="entry name" value="HATPase_C_sf"/>
</dbReference>
<evidence type="ECO:0000256" key="1">
    <source>
        <dbReference type="ARBA" id="ARBA00000085"/>
    </source>
</evidence>
<dbReference type="SUPFAM" id="SSF47384">
    <property type="entry name" value="Homodimeric domain of signal transducing histidine kinase"/>
    <property type="match status" value="1"/>
</dbReference>
<dbReference type="Gene3D" id="3.30.450.20">
    <property type="entry name" value="PAS domain"/>
    <property type="match status" value="2"/>
</dbReference>
<dbReference type="AlphaFoldDB" id="A0A5K7Z048"/>
<dbReference type="SUPFAM" id="SSF55874">
    <property type="entry name" value="ATPase domain of HSP90 chaperone/DNA topoisomerase II/histidine kinase"/>
    <property type="match status" value="1"/>
</dbReference>
<evidence type="ECO:0000256" key="8">
    <source>
        <dbReference type="ARBA" id="ARBA00023012"/>
    </source>
</evidence>
<dbReference type="NCBIfam" id="TIGR00229">
    <property type="entry name" value="sensory_box"/>
    <property type="match status" value="2"/>
</dbReference>
<dbReference type="PROSITE" id="PS50113">
    <property type="entry name" value="PAC"/>
    <property type="match status" value="1"/>
</dbReference>
<reference evidence="12 13" key="1">
    <citation type="submission" date="2019-11" db="EMBL/GenBank/DDBJ databases">
        <title>Comparative genomics of hydrocarbon-degrading Desulfosarcina strains.</title>
        <authorList>
            <person name="Watanabe M."/>
            <person name="Kojima H."/>
            <person name="Fukui M."/>
        </authorList>
    </citation>
    <scope>NUCLEOTIDE SEQUENCE [LARGE SCALE GENOMIC DNA]</scope>
    <source>
        <strain evidence="12 13">PP31</strain>
    </source>
</reference>
<dbReference type="InterPro" id="IPR036097">
    <property type="entry name" value="HisK_dim/P_sf"/>
</dbReference>
<dbReference type="PANTHER" id="PTHR43065">
    <property type="entry name" value="SENSOR HISTIDINE KINASE"/>
    <property type="match status" value="1"/>
</dbReference>
<feature type="domain" description="PAC" evidence="11">
    <location>
        <begin position="92"/>
        <end position="144"/>
    </location>
</feature>
<accession>A0A5K7Z048</accession>
<organism evidence="12 13">
    <name type="scientific">Desulfosarcina widdelii</name>
    <dbReference type="NCBI Taxonomy" id="947919"/>
    <lineage>
        <taxon>Bacteria</taxon>
        <taxon>Pseudomonadati</taxon>
        <taxon>Thermodesulfobacteriota</taxon>
        <taxon>Desulfobacteria</taxon>
        <taxon>Desulfobacterales</taxon>
        <taxon>Desulfosarcinaceae</taxon>
        <taxon>Desulfosarcina</taxon>
    </lineage>
</organism>
<dbReference type="GO" id="GO:0006355">
    <property type="term" value="P:regulation of DNA-templated transcription"/>
    <property type="evidence" value="ECO:0007669"/>
    <property type="project" value="InterPro"/>
</dbReference>
<dbReference type="GO" id="GO:0005524">
    <property type="term" value="F:ATP binding"/>
    <property type="evidence" value="ECO:0007669"/>
    <property type="project" value="UniProtKB-KW"/>
</dbReference>
<comment type="catalytic activity">
    <reaction evidence="1">
        <text>ATP + protein L-histidine = ADP + protein N-phospho-L-histidine.</text>
        <dbReference type="EC" id="2.7.13.3"/>
    </reaction>
</comment>
<keyword evidence="5" id="KW-0547">Nucleotide-binding</keyword>
<dbReference type="SMART" id="SM00086">
    <property type="entry name" value="PAC"/>
    <property type="match status" value="2"/>
</dbReference>
<dbReference type="EMBL" id="AP021875">
    <property type="protein sequence ID" value="BBO75342.1"/>
    <property type="molecule type" value="Genomic_DNA"/>
</dbReference>
<keyword evidence="13" id="KW-1185">Reference proteome</keyword>
<evidence type="ECO:0000256" key="2">
    <source>
        <dbReference type="ARBA" id="ARBA00012438"/>
    </source>
</evidence>
<evidence type="ECO:0000313" key="13">
    <source>
        <dbReference type="Proteomes" id="UP000427769"/>
    </source>
</evidence>
<evidence type="ECO:0000259" key="11">
    <source>
        <dbReference type="PROSITE" id="PS50113"/>
    </source>
</evidence>
<evidence type="ECO:0000256" key="5">
    <source>
        <dbReference type="ARBA" id="ARBA00022741"/>
    </source>
</evidence>
<evidence type="ECO:0000256" key="6">
    <source>
        <dbReference type="ARBA" id="ARBA00022777"/>
    </source>
</evidence>
<feature type="domain" description="Histidine kinase" evidence="9">
    <location>
        <begin position="282"/>
        <end position="528"/>
    </location>
</feature>
<dbReference type="Proteomes" id="UP000427769">
    <property type="component" value="Chromosome"/>
</dbReference>
<dbReference type="SUPFAM" id="SSF55785">
    <property type="entry name" value="PYP-like sensor domain (PAS domain)"/>
    <property type="match status" value="2"/>
</dbReference>
<dbReference type="InterPro" id="IPR035965">
    <property type="entry name" value="PAS-like_dom_sf"/>
</dbReference>
<keyword evidence="4" id="KW-0808">Transferase</keyword>
<evidence type="ECO:0000259" key="10">
    <source>
        <dbReference type="PROSITE" id="PS50112"/>
    </source>
</evidence>
<dbReference type="InterPro" id="IPR000700">
    <property type="entry name" value="PAS-assoc_C"/>
</dbReference>
<evidence type="ECO:0000256" key="7">
    <source>
        <dbReference type="ARBA" id="ARBA00022840"/>
    </source>
</evidence>
<dbReference type="PROSITE" id="PS50112">
    <property type="entry name" value="PAS"/>
    <property type="match status" value="2"/>
</dbReference>
<dbReference type="PRINTS" id="PR00344">
    <property type="entry name" value="BCTRLSENSOR"/>
</dbReference>
<evidence type="ECO:0000313" key="12">
    <source>
        <dbReference type="EMBL" id="BBO75342.1"/>
    </source>
</evidence>
<evidence type="ECO:0000256" key="3">
    <source>
        <dbReference type="ARBA" id="ARBA00022553"/>
    </source>
</evidence>
<dbReference type="Pfam" id="PF00512">
    <property type="entry name" value="HisKA"/>
    <property type="match status" value="1"/>
</dbReference>
<dbReference type="InterPro" id="IPR003661">
    <property type="entry name" value="HisK_dim/P_dom"/>
</dbReference>
<dbReference type="SMART" id="SM00387">
    <property type="entry name" value="HATPase_c"/>
    <property type="match status" value="1"/>
</dbReference>
<dbReference type="InterPro" id="IPR004358">
    <property type="entry name" value="Sig_transdc_His_kin-like_C"/>
</dbReference>
<evidence type="ECO:0000259" key="9">
    <source>
        <dbReference type="PROSITE" id="PS50109"/>
    </source>
</evidence>
<dbReference type="InterPro" id="IPR003594">
    <property type="entry name" value="HATPase_dom"/>
</dbReference>
<dbReference type="Pfam" id="PF00989">
    <property type="entry name" value="PAS"/>
    <property type="match status" value="1"/>
</dbReference>
<dbReference type="SMART" id="SM00388">
    <property type="entry name" value="HisKA"/>
    <property type="match status" value="1"/>
</dbReference>
<dbReference type="InterPro" id="IPR000014">
    <property type="entry name" value="PAS"/>
</dbReference>
<dbReference type="PANTHER" id="PTHR43065:SF42">
    <property type="entry name" value="TWO-COMPONENT SENSOR PPRA"/>
    <property type="match status" value="1"/>
</dbReference>
<dbReference type="GO" id="GO:0000155">
    <property type="term" value="F:phosphorelay sensor kinase activity"/>
    <property type="evidence" value="ECO:0007669"/>
    <property type="project" value="InterPro"/>
</dbReference>
<dbReference type="PROSITE" id="PS50109">
    <property type="entry name" value="HIS_KIN"/>
    <property type="match status" value="1"/>
</dbReference>
<keyword evidence="7" id="KW-0067">ATP-binding</keyword>
<dbReference type="CDD" id="cd00082">
    <property type="entry name" value="HisKA"/>
    <property type="match status" value="1"/>
</dbReference>